<dbReference type="AlphaFoldDB" id="A0A2A2MHK3"/>
<evidence type="ECO:0000313" key="1">
    <source>
        <dbReference type="EMBL" id="PAV98597.1"/>
    </source>
</evidence>
<protein>
    <submittedName>
        <fullName evidence="1">Uncharacterized protein</fullName>
    </submittedName>
</protein>
<proteinExistence type="predicted"/>
<keyword evidence="2" id="KW-1185">Reference proteome</keyword>
<dbReference type="RefSeq" id="WP_039188696.1">
    <property type="nucleotide sequence ID" value="NZ_CAUFSP010000003.1"/>
</dbReference>
<dbReference type="Pfam" id="PF22759">
    <property type="entry name" value="E217_GP41"/>
    <property type="match status" value="1"/>
</dbReference>
<sequence>MTYKLRSLKFQFTLKEGAFDEDGSDVLTIDNIKAEIEVGAYGGISGTSLEARVYGLGADRMSLLSYKGIQYNGAKQNMVKIWADDDPIFYGAITNCFADMNQMPDAPLIISAFATGFDQSVAAPPFSAEGDTSVSEIITAIAKAIDYTVVNSGVTAKLSNPYFEGNPISQILQCANAAGIEIDFRLGVVYIWPQNGSVDDVMPHVSPENGMIGYPVFSNYGLNFSCQYSNLILRGRKVSIKTSLPNASGIYTVQSAVHHLSTWSEGGPWMTIAYASIGELTEVRQ</sequence>
<dbReference type="InterPro" id="IPR054496">
    <property type="entry name" value="E217_GP41"/>
</dbReference>
<dbReference type="Proteomes" id="UP000218796">
    <property type="component" value="Unassembled WGS sequence"/>
</dbReference>
<name>A0A2A2MHK3_9GAMM</name>
<organism evidence="1 2">
    <name type="scientific">Hafnia paralvei</name>
    <dbReference type="NCBI Taxonomy" id="546367"/>
    <lineage>
        <taxon>Bacteria</taxon>
        <taxon>Pseudomonadati</taxon>
        <taxon>Pseudomonadota</taxon>
        <taxon>Gammaproteobacteria</taxon>
        <taxon>Enterobacterales</taxon>
        <taxon>Hafniaceae</taxon>
        <taxon>Hafnia</taxon>
    </lineage>
</organism>
<dbReference type="EMBL" id="NQMS01000001">
    <property type="protein sequence ID" value="PAV98597.1"/>
    <property type="molecule type" value="Genomic_DNA"/>
</dbReference>
<evidence type="ECO:0000313" key="2">
    <source>
        <dbReference type="Proteomes" id="UP000218796"/>
    </source>
</evidence>
<comment type="caution">
    <text evidence="1">The sequence shown here is derived from an EMBL/GenBank/DDBJ whole genome shotgun (WGS) entry which is preliminary data.</text>
</comment>
<gene>
    <name evidence="1" type="ORF">CJD50_03770</name>
</gene>
<dbReference type="OrthoDB" id="5690318at2"/>
<accession>A0A2A2MHK3</accession>
<reference evidence="1 2" key="1">
    <citation type="submission" date="2017-08" db="EMBL/GenBank/DDBJ databases">
        <title>Draft Genome Sequence of Hafnia alvei CITHA-6 Isolated from Raw Bovine Milk.</title>
        <authorList>
            <person name="Culligan E.P."/>
            <person name="Mcsweeney A."/>
            <person name="O'Doherty C."/>
            <person name="Gleeson E."/>
            <person name="O'Riordan D."/>
            <person name="Sleator R.D."/>
        </authorList>
    </citation>
    <scope>NUCLEOTIDE SEQUENCE [LARGE SCALE GENOMIC DNA]</scope>
    <source>
        <strain evidence="1 2">CITHA-6</strain>
    </source>
</reference>